<sequence length="282" mass="31205">MNAKDFFITRASLLAFALLVAAPFTPRLAHAETTEWAQSEGGRMRVISLPVSADGRIEAVLQIDLKPGWITYWREPGESGIPPKITLDKTSEASLTSLSFPVPKLIRNDEIEDIGYDTSVSLPFVLQSQPGSNSEKARLTAFIGVCLNICIPFEASFEIDKGAEKTAVQQETDAIAAAKATLPAPPSDEFKVENFHITPDKTLLGVDLRLPENSPKETDIFVAGPSGYAYFEPQNMVRDKRKLSFYMNIKGLPKSYNPRGQRWMILVKSGDQVMEAPLEFPR</sequence>
<dbReference type="EMBL" id="JACIDV010000002">
    <property type="protein sequence ID" value="MBB3945029.1"/>
    <property type="molecule type" value="Genomic_DNA"/>
</dbReference>
<organism evidence="3 4">
    <name type="scientific">Rhizobium skierniewicense</name>
    <dbReference type="NCBI Taxonomy" id="984260"/>
    <lineage>
        <taxon>Bacteria</taxon>
        <taxon>Pseudomonadati</taxon>
        <taxon>Pseudomonadota</taxon>
        <taxon>Alphaproteobacteria</taxon>
        <taxon>Hyphomicrobiales</taxon>
        <taxon>Rhizobiaceae</taxon>
        <taxon>Rhizobium/Agrobacterium group</taxon>
        <taxon>Rhizobium</taxon>
    </lineage>
</organism>
<evidence type="ECO:0000313" key="3">
    <source>
        <dbReference type="EMBL" id="MBB3945029.1"/>
    </source>
</evidence>
<dbReference type="InterPro" id="IPR028250">
    <property type="entry name" value="DsbDN"/>
</dbReference>
<reference evidence="3 4" key="1">
    <citation type="submission" date="2020-08" db="EMBL/GenBank/DDBJ databases">
        <title>Genomic Encyclopedia of Type Strains, Phase IV (KMG-IV): sequencing the most valuable type-strain genomes for metagenomic binning, comparative biology and taxonomic classification.</title>
        <authorList>
            <person name="Goeker M."/>
        </authorList>
    </citation>
    <scope>NUCLEOTIDE SEQUENCE [LARGE SCALE GENOMIC DNA]</scope>
    <source>
        <strain evidence="3 4">DSM 26438</strain>
    </source>
</reference>
<evidence type="ECO:0000313" key="4">
    <source>
        <dbReference type="Proteomes" id="UP000565286"/>
    </source>
</evidence>
<dbReference type="RefSeq" id="WP_183894322.1">
    <property type="nucleotide sequence ID" value="NZ_JACIDV010000002.1"/>
</dbReference>
<accession>A0A7W6C8W7</accession>
<dbReference type="AlphaFoldDB" id="A0A7W6C8W7"/>
<keyword evidence="4" id="KW-1185">Reference proteome</keyword>
<evidence type="ECO:0000256" key="1">
    <source>
        <dbReference type="SAM" id="SignalP"/>
    </source>
</evidence>
<keyword evidence="1" id="KW-0732">Signal</keyword>
<dbReference type="Pfam" id="PF11412">
    <property type="entry name" value="DsbD_N"/>
    <property type="match status" value="1"/>
</dbReference>
<dbReference type="Proteomes" id="UP000565286">
    <property type="component" value="Unassembled WGS sequence"/>
</dbReference>
<name>A0A7W6C8W7_9HYPH</name>
<feature type="chain" id="PRO_5031546380" evidence="1">
    <location>
        <begin position="32"/>
        <end position="282"/>
    </location>
</feature>
<feature type="domain" description="Thiol:disulfide interchange protein DsbD N-terminal" evidence="2">
    <location>
        <begin position="53"/>
        <end position="157"/>
    </location>
</feature>
<evidence type="ECO:0000259" key="2">
    <source>
        <dbReference type="Pfam" id="PF11412"/>
    </source>
</evidence>
<gene>
    <name evidence="3" type="ORF">GGQ73_000954</name>
</gene>
<comment type="caution">
    <text evidence="3">The sequence shown here is derived from an EMBL/GenBank/DDBJ whole genome shotgun (WGS) entry which is preliminary data.</text>
</comment>
<feature type="signal peptide" evidence="1">
    <location>
        <begin position="1"/>
        <end position="31"/>
    </location>
</feature>
<protein>
    <submittedName>
        <fullName evidence="3">DsbC/DsbD-like thiol-disulfide interchange protein</fullName>
    </submittedName>
</protein>
<proteinExistence type="predicted"/>